<dbReference type="GO" id="GO:0003677">
    <property type="term" value="F:DNA binding"/>
    <property type="evidence" value="ECO:0007669"/>
    <property type="project" value="UniProtKB-KW"/>
</dbReference>
<name>A0A5N6LY46_9ASTR</name>
<feature type="domain" description="AP2/ERF" evidence="9">
    <location>
        <begin position="30"/>
        <end position="87"/>
    </location>
</feature>
<dbReference type="InterPro" id="IPR036955">
    <property type="entry name" value="AP2/ERF_dom_sf"/>
</dbReference>
<evidence type="ECO:0000259" key="9">
    <source>
        <dbReference type="PROSITE" id="PS51032"/>
    </source>
</evidence>
<dbReference type="Proteomes" id="UP000326396">
    <property type="component" value="Linkage Group LG7"/>
</dbReference>
<evidence type="ECO:0000256" key="2">
    <source>
        <dbReference type="ARBA" id="ARBA00022745"/>
    </source>
</evidence>
<dbReference type="SUPFAM" id="SSF54171">
    <property type="entry name" value="DNA-binding domain"/>
    <property type="match status" value="1"/>
</dbReference>
<comment type="caution">
    <text evidence="10">The sequence shown here is derived from an EMBL/GenBank/DDBJ whole genome shotgun (WGS) entry which is preliminary data.</text>
</comment>
<comment type="subcellular location">
    <subcellularLocation>
        <location evidence="1">Nucleus</location>
    </subcellularLocation>
</comment>
<gene>
    <name evidence="10" type="ORF">E3N88_34435</name>
</gene>
<evidence type="ECO:0000256" key="7">
    <source>
        <dbReference type="ARBA" id="ARBA00023242"/>
    </source>
</evidence>
<keyword evidence="3" id="KW-0611">Plant defense</keyword>
<evidence type="ECO:0000256" key="8">
    <source>
        <dbReference type="SAM" id="MobiDB-lite"/>
    </source>
</evidence>
<sequence>MRRGTKAKLASAGVTVPVPVAPPQDNHEPRYRGVRKRPWGRFAAEIRDPNKKSRVWLGTFDTADAAARAYDAAARALAGAKAKTNFPILSLPVHETTDHETLNQSRPTTSSLSSTVESASWSRRSTPAYIKPEIPPIVTSGDADCQSNCDSSSTVVDDVISGEVASPAHKPLMFDLNFPPPVDIIEFCSNDDPMTTLCL</sequence>
<evidence type="ECO:0000256" key="3">
    <source>
        <dbReference type="ARBA" id="ARBA00022821"/>
    </source>
</evidence>
<evidence type="ECO:0000256" key="5">
    <source>
        <dbReference type="ARBA" id="ARBA00023125"/>
    </source>
</evidence>
<feature type="region of interest" description="Disordered" evidence="8">
    <location>
        <begin position="97"/>
        <end position="118"/>
    </location>
</feature>
<keyword evidence="2" id="KW-0936">Ethylene signaling pathway</keyword>
<dbReference type="PROSITE" id="PS51032">
    <property type="entry name" value="AP2_ERF"/>
    <property type="match status" value="1"/>
</dbReference>
<dbReference type="PRINTS" id="PR00367">
    <property type="entry name" value="ETHRSPELEMNT"/>
</dbReference>
<dbReference type="PANTHER" id="PTHR31677:SF252">
    <property type="entry name" value="ETHYLENE-RESPONSIVE TRANSCRIPTION FACTOR 3"/>
    <property type="match status" value="1"/>
</dbReference>
<keyword evidence="4" id="KW-0805">Transcription regulation</keyword>
<accession>A0A5N6LY46</accession>
<dbReference type="GO" id="GO:0009873">
    <property type="term" value="P:ethylene-activated signaling pathway"/>
    <property type="evidence" value="ECO:0007669"/>
    <property type="project" value="UniProtKB-KW"/>
</dbReference>
<evidence type="ECO:0000256" key="6">
    <source>
        <dbReference type="ARBA" id="ARBA00023163"/>
    </source>
</evidence>
<dbReference type="InterPro" id="IPR016177">
    <property type="entry name" value="DNA-bd_dom_sf"/>
</dbReference>
<dbReference type="GO" id="GO:0006952">
    <property type="term" value="P:defense response"/>
    <property type="evidence" value="ECO:0007669"/>
    <property type="project" value="UniProtKB-KW"/>
</dbReference>
<dbReference type="AlphaFoldDB" id="A0A5N6LY46"/>
<evidence type="ECO:0000313" key="10">
    <source>
        <dbReference type="EMBL" id="KAD3066555.1"/>
    </source>
</evidence>
<dbReference type="OrthoDB" id="1931494at2759"/>
<evidence type="ECO:0000313" key="11">
    <source>
        <dbReference type="Proteomes" id="UP000326396"/>
    </source>
</evidence>
<proteinExistence type="predicted"/>
<feature type="compositionally biased region" description="Low complexity" evidence="8">
    <location>
        <begin position="108"/>
        <end position="118"/>
    </location>
</feature>
<organism evidence="10 11">
    <name type="scientific">Mikania micrantha</name>
    <name type="common">bitter vine</name>
    <dbReference type="NCBI Taxonomy" id="192012"/>
    <lineage>
        <taxon>Eukaryota</taxon>
        <taxon>Viridiplantae</taxon>
        <taxon>Streptophyta</taxon>
        <taxon>Embryophyta</taxon>
        <taxon>Tracheophyta</taxon>
        <taxon>Spermatophyta</taxon>
        <taxon>Magnoliopsida</taxon>
        <taxon>eudicotyledons</taxon>
        <taxon>Gunneridae</taxon>
        <taxon>Pentapetalae</taxon>
        <taxon>asterids</taxon>
        <taxon>campanulids</taxon>
        <taxon>Asterales</taxon>
        <taxon>Asteraceae</taxon>
        <taxon>Asteroideae</taxon>
        <taxon>Heliantheae alliance</taxon>
        <taxon>Eupatorieae</taxon>
        <taxon>Mikania</taxon>
    </lineage>
</organism>
<dbReference type="SMART" id="SM00380">
    <property type="entry name" value="AP2"/>
    <property type="match status" value="1"/>
</dbReference>
<keyword evidence="6" id="KW-0804">Transcription</keyword>
<keyword evidence="5" id="KW-0238">DNA-binding</keyword>
<dbReference type="GO" id="GO:0005634">
    <property type="term" value="C:nucleus"/>
    <property type="evidence" value="ECO:0007669"/>
    <property type="project" value="UniProtKB-SubCell"/>
</dbReference>
<dbReference type="CDD" id="cd00018">
    <property type="entry name" value="AP2"/>
    <property type="match status" value="1"/>
</dbReference>
<dbReference type="GO" id="GO:0003700">
    <property type="term" value="F:DNA-binding transcription factor activity"/>
    <property type="evidence" value="ECO:0007669"/>
    <property type="project" value="InterPro"/>
</dbReference>
<dbReference type="Gene3D" id="3.30.730.10">
    <property type="entry name" value="AP2/ERF domain"/>
    <property type="match status" value="1"/>
</dbReference>
<keyword evidence="11" id="KW-1185">Reference proteome</keyword>
<dbReference type="EMBL" id="SZYD01000017">
    <property type="protein sequence ID" value="KAD3066555.1"/>
    <property type="molecule type" value="Genomic_DNA"/>
</dbReference>
<protein>
    <recommendedName>
        <fullName evidence="9">AP2/ERF domain-containing protein</fullName>
    </recommendedName>
</protein>
<dbReference type="InterPro" id="IPR001471">
    <property type="entry name" value="AP2/ERF_dom"/>
</dbReference>
<reference evidence="10 11" key="1">
    <citation type="submission" date="2019-05" db="EMBL/GenBank/DDBJ databases">
        <title>Mikania micrantha, genome provides insights into the molecular mechanism of rapid growth.</title>
        <authorList>
            <person name="Liu B."/>
        </authorList>
    </citation>
    <scope>NUCLEOTIDE SEQUENCE [LARGE SCALE GENOMIC DNA]</scope>
    <source>
        <strain evidence="10">NLD-2019</strain>
        <tissue evidence="10">Leaf</tissue>
    </source>
</reference>
<evidence type="ECO:0000256" key="4">
    <source>
        <dbReference type="ARBA" id="ARBA00023015"/>
    </source>
</evidence>
<dbReference type="FunFam" id="3.30.730.10:FF:000001">
    <property type="entry name" value="Ethylene-responsive transcription factor 2"/>
    <property type="match status" value="1"/>
</dbReference>
<evidence type="ECO:0000256" key="1">
    <source>
        <dbReference type="ARBA" id="ARBA00004123"/>
    </source>
</evidence>
<dbReference type="PANTHER" id="PTHR31677">
    <property type="entry name" value="AP2 DOMAIN CLASS TRANSCRIPTION FACTOR"/>
    <property type="match status" value="1"/>
</dbReference>
<keyword evidence="7" id="KW-0539">Nucleus</keyword>
<feature type="region of interest" description="Disordered" evidence="8">
    <location>
        <begin position="1"/>
        <end position="32"/>
    </location>
</feature>
<dbReference type="Pfam" id="PF00847">
    <property type="entry name" value="AP2"/>
    <property type="match status" value="1"/>
</dbReference>